<dbReference type="Proteomes" id="UP000703315">
    <property type="component" value="Unassembled WGS sequence"/>
</dbReference>
<dbReference type="PANTHER" id="PTHR19328">
    <property type="entry name" value="HEDGEHOG-INTERACTING PROTEIN"/>
    <property type="match status" value="1"/>
</dbReference>
<accession>A0A921K975</accession>
<feature type="domain" description="Glucose/Sorbosone dehydrogenase" evidence="2">
    <location>
        <begin position="34"/>
        <end position="323"/>
    </location>
</feature>
<proteinExistence type="predicted"/>
<name>A0A921K975_9MICC</name>
<dbReference type="InterPro" id="IPR011041">
    <property type="entry name" value="Quinoprot_gluc/sorb_DH_b-prop"/>
</dbReference>
<evidence type="ECO:0000259" key="2">
    <source>
        <dbReference type="Pfam" id="PF07995"/>
    </source>
</evidence>
<reference evidence="3" key="1">
    <citation type="journal article" date="2021" name="PeerJ">
        <title>Extensive microbial diversity within the chicken gut microbiome revealed by metagenomics and culture.</title>
        <authorList>
            <person name="Gilroy R."/>
            <person name="Ravi A."/>
            <person name="Getino M."/>
            <person name="Pursley I."/>
            <person name="Horton D.L."/>
            <person name="Alikhan N.F."/>
            <person name="Baker D."/>
            <person name="Gharbi K."/>
            <person name="Hall N."/>
            <person name="Watson M."/>
            <person name="Adriaenssens E.M."/>
            <person name="Foster-Nyarko E."/>
            <person name="Jarju S."/>
            <person name="Secka A."/>
            <person name="Antonio M."/>
            <person name="Oren A."/>
            <person name="Chaudhuri R.R."/>
            <person name="La Ragione R."/>
            <person name="Hildebrand F."/>
            <person name="Pallen M.J."/>
        </authorList>
    </citation>
    <scope>NUCLEOTIDE SEQUENCE</scope>
    <source>
        <strain evidence="3">ChiHjej13B12-14962</strain>
    </source>
</reference>
<dbReference type="AlphaFoldDB" id="A0A921K975"/>
<dbReference type="RefSeq" id="WP_303909145.1">
    <property type="nucleotide sequence ID" value="NZ_DYXC01000169.1"/>
</dbReference>
<comment type="caution">
    <text evidence="3">The sequence shown here is derived from an EMBL/GenBank/DDBJ whole genome shotgun (WGS) entry which is preliminary data.</text>
</comment>
<sequence>MNQPQSAEPDPETNSTATPGAVDNWQVETIAENLQAPWAVAFYDETPIVSERDTSRILEITDDGGIRELTVVEQTAESTEGGLLGLAVHEDALYAYLTTAEDNRIHRYELTGGSEGLELSDPEVIFDGIPAASHHNGGRLAFGPDGLLYVSTGDGLEPSTAQDQDSLAGKILRLNSTGDIPADNPFDDSPVFSYGHRNVQGLAWAPDGTMYASEFGEDTWDELNIIVPGGNFGWPYAEGVSADESFIDPIQQWPPSEASPSGIAIADEHIYMTALRGQRLWEIPVEDPGTSIPHFDDDYGRLRDVITEPDGALWLLTNNTDGRGYPTTTDDRLLRLTRN</sequence>
<feature type="region of interest" description="Disordered" evidence="1">
    <location>
        <begin position="1"/>
        <end position="21"/>
    </location>
</feature>
<feature type="compositionally biased region" description="Polar residues" evidence="1">
    <location>
        <begin position="1"/>
        <end position="18"/>
    </location>
</feature>
<reference evidence="3" key="2">
    <citation type="submission" date="2021-09" db="EMBL/GenBank/DDBJ databases">
        <authorList>
            <person name="Gilroy R."/>
        </authorList>
    </citation>
    <scope>NUCLEOTIDE SEQUENCE</scope>
    <source>
        <strain evidence="3">ChiHjej13B12-14962</strain>
    </source>
</reference>
<dbReference type="InterPro" id="IPR011042">
    <property type="entry name" value="6-blade_b-propeller_TolB-like"/>
</dbReference>
<organism evidence="3 4">
    <name type="scientific">Enteractinococcus helveticum</name>
    <dbReference type="NCBI Taxonomy" id="1837282"/>
    <lineage>
        <taxon>Bacteria</taxon>
        <taxon>Bacillati</taxon>
        <taxon>Actinomycetota</taxon>
        <taxon>Actinomycetes</taxon>
        <taxon>Micrococcales</taxon>
        <taxon>Micrococcaceae</taxon>
    </lineage>
</organism>
<dbReference type="Pfam" id="PF07995">
    <property type="entry name" value="GSDH"/>
    <property type="match status" value="1"/>
</dbReference>
<dbReference type="EMBL" id="DYXC01000169">
    <property type="protein sequence ID" value="HJF15996.1"/>
    <property type="molecule type" value="Genomic_DNA"/>
</dbReference>
<evidence type="ECO:0000313" key="3">
    <source>
        <dbReference type="EMBL" id="HJF15996.1"/>
    </source>
</evidence>
<gene>
    <name evidence="3" type="ORF">K8V32_14600</name>
</gene>
<dbReference type="PANTHER" id="PTHR19328:SF13">
    <property type="entry name" value="HIPL1 PROTEIN"/>
    <property type="match status" value="1"/>
</dbReference>
<evidence type="ECO:0000256" key="1">
    <source>
        <dbReference type="SAM" id="MobiDB-lite"/>
    </source>
</evidence>
<evidence type="ECO:0000313" key="4">
    <source>
        <dbReference type="Proteomes" id="UP000703315"/>
    </source>
</evidence>
<dbReference type="Gene3D" id="2.120.10.30">
    <property type="entry name" value="TolB, C-terminal domain"/>
    <property type="match status" value="1"/>
</dbReference>
<dbReference type="SUPFAM" id="SSF50952">
    <property type="entry name" value="Soluble quinoprotein glucose dehydrogenase"/>
    <property type="match status" value="1"/>
</dbReference>
<protein>
    <submittedName>
        <fullName evidence="3">PQQ-dependent sugar dehydrogenase</fullName>
    </submittedName>
</protein>
<dbReference type="InterPro" id="IPR012938">
    <property type="entry name" value="Glc/Sorbosone_DH"/>
</dbReference>